<keyword evidence="5 13" id="KW-0812">Transmembrane</keyword>
<evidence type="ECO:0000256" key="9">
    <source>
        <dbReference type="ARBA" id="ARBA00023002"/>
    </source>
</evidence>
<evidence type="ECO:0000256" key="6">
    <source>
        <dbReference type="ARBA" id="ARBA00022723"/>
    </source>
</evidence>
<proteinExistence type="predicted"/>
<evidence type="ECO:0000256" key="7">
    <source>
        <dbReference type="ARBA" id="ARBA00022982"/>
    </source>
</evidence>
<comment type="caution">
    <text evidence="15">The sequence shown here is derived from an EMBL/GenBank/DDBJ whole genome shotgun (WGS) entry which is preliminary data.</text>
</comment>
<evidence type="ECO:0000256" key="10">
    <source>
        <dbReference type="ARBA" id="ARBA00023004"/>
    </source>
</evidence>
<sequence length="227" mass="25946">MHYLDTFFFGIYPYIATGIFFLGSLLRYDREQYSWKTGSSQMLSSKNFRIANILFHVGIIAILLGHFAGLVIPFEIWHALGISLAVKQIIAMGVGGFFGVLCFIGLTLLVKRRLFDPRIKANSSAMDTGILLLIYLQLILGMVTIVISFEHMDGSVMHNLMSWSRYLLTFRPVEAVEYIGTVHWVYKLHVTLGITIFVLFPFSRLVHIWSVPVQYVRRSYQVVRSKG</sequence>
<evidence type="ECO:0000256" key="3">
    <source>
        <dbReference type="ARBA" id="ARBA00022475"/>
    </source>
</evidence>
<reference evidence="15 16" key="1">
    <citation type="journal article" date="2019" name="Int. J. Syst. Evol. Microbiol.">
        <title>The Global Catalogue of Microorganisms (GCM) 10K type strain sequencing project: providing services to taxonomists for standard genome sequencing and annotation.</title>
        <authorList>
            <consortium name="The Broad Institute Genomics Platform"/>
            <consortium name="The Broad Institute Genome Sequencing Center for Infectious Disease"/>
            <person name="Wu L."/>
            <person name="Ma J."/>
        </authorList>
    </citation>
    <scope>NUCLEOTIDE SEQUENCE [LARGE SCALE GENOMIC DNA]</scope>
    <source>
        <strain evidence="15 16">JCM 15896</strain>
    </source>
</reference>
<accession>A0ABN1LRG0</accession>
<keyword evidence="11" id="KW-0534">Nitrate assimilation</keyword>
<gene>
    <name evidence="15" type="primary">narI</name>
    <name evidence="15" type="ORF">GCM10009114_32180</name>
</gene>
<dbReference type="Pfam" id="PF02665">
    <property type="entry name" value="Nitrate_red_gam"/>
    <property type="match status" value="1"/>
</dbReference>
<keyword evidence="10" id="KW-0408">Iron</keyword>
<keyword evidence="9" id="KW-0560">Oxidoreductase</keyword>
<dbReference type="RefSeq" id="WP_343861835.1">
    <property type="nucleotide sequence ID" value="NZ_BAAAFD010000011.1"/>
</dbReference>
<feature type="transmembrane region" description="Helical" evidence="13">
    <location>
        <begin position="89"/>
        <end position="110"/>
    </location>
</feature>
<organism evidence="15 16">
    <name type="scientific">Aliiglaciecola litoralis</name>
    <dbReference type="NCBI Taxonomy" id="582857"/>
    <lineage>
        <taxon>Bacteria</taxon>
        <taxon>Pseudomonadati</taxon>
        <taxon>Pseudomonadota</taxon>
        <taxon>Gammaproteobacteria</taxon>
        <taxon>Alteromonadales</taxon>
        <taxon>Alteromonadaceae</taxon>
        <taxon>Aliiglaciecola</taxon>
    </lineage>
</organism>
<dbReference type="EMBL" id="BAAAFD010000011">
    <property type="protein sequence ID" value="GAA0859286.1"/>
    <property type="molecule type" value="Genomic_DNA"/>
</dbReference>
<keyword evidence="3" id="KW-1003">Cell membrane</keyword>
<keyword evidence="4" id="KW-0349">Heme</keyword>
<feature type="domain" description="NarG-like" evidence="14">
    <location>
        <begin position="5"/>
        <end position="226"/>
    </location>
</feature>
<evidence type="ECO:0000256" key="12">
    <source>
        <dbReference type="ARBA" id="ARBA00023136"/>
    </source>
</evidence>
<feature type="transmembrane region" description="Helical" evidence="13">
    <location>
        <begin position="130"/>
        <end position="149"/>
    </location>
</feature>
<feature type="transmembrane region" description="Helical" evidence="13">
    <location>
        <begin position="6"/>
        <end position="26"/>
    </location>
</feature>
<dbReference type="InterPro" id="IPR003816">
    <property type="entry name" value="Nitrate_red_gam"/>
</dbReference>
<comment type="subcellular location">
    <subcellularLocation>
        <location evidence="1">Cell membrane</location>
        <topology evidence="1">Multi-pass membrane protein</topology>
    </subcellularLocation>
</comment>
<dbReference type="SUPFAM" id="SSF103501">
    <property type="entry name" value="Respiratory nitrate reductase 1 gamma chain"/>
    <property type="match status" value="1"/>
</dbReference>
<evidence type="ECO:0000256" key="13">
    <source>
        <dbReference type="SAM" id="Phobius"/>
    </source>
</evidence>
<dbReference type="PANTHER" id="PTHR30598:SF3">
    <property type="entry name" value="RESPIRATORY NITRATE REDUCTASE 1 GAMMA CHAIN"/>
    <property type="match status" value="1"/>
</dbReference>
<keyword evidence="6" id="KW-0479">Metal-binding</keyword>
<feature type="transmembrane region" description="Helical" evidence="13">
    <location>
        <begin position="47"/>
        <end position="69"/>
    </location>
</feature>
<keyword evidence="16" id="KW-1185">Reference proteome</keyword>
<protein>
    <submittedName>
        <fullName evidence="15">Respiratory nitrate reductase subunit gamma</fullName>
    </submittedName>
</protein>
<dbReference type="InterPro" id="IPR023234">
    <property type="entry name" value="NarG-like_domain"/>
</dbReference>
<dbReference type="Proteomes" id="UP001500359">
    <property type="component" value="Unassembled WGS sequence"/>
</dbReference>
<dbReference type="InterPro" id="IPR051936">
    <property type="entry name" value="Heme-iron_electron_transfer"/>
</dbReference>
<evidence type="ECO:0000256" key="2">
    <source>
        <dbReference type="ARBA" id="ARBA00022448"/>
    </source>
</evidence>
<keyword evidence="7" id="KW-0249">Electron transport</keyword>
<dbReference type="PANTHER" id="PTHR30598">
    <property type="entry name" value="NITRATE REDUCTASE PRIVATE CHAPERONE, REDOX ENZYME MATURATION PROTEIN REMP FAMILY"/>
    <property type="match status" value="1"/>
</dbReference>
<evidence type="ECO:0000313" key="15">
    <source>
        <dbReference type="EMBL" id="GAA0859286.1"/>
    </source>
</evidence>
<dbReference type="NCBIfam" id="TIGR00351">
    <property type="entry name" value="narI"/>
    <property type="match status" value="1"/>
</dbReference>
<name>A0ABN1LRG0_9ALTE</name>
<evidence type="ECO:0000256" key="1">
    <source>
        <dbReference type="ARBA" id="ARBA00004651"/>
    </source>
</evidence>
<dbReference type="Gene3D" id="1.20.950.20">
    <property type="entry name" value="Transmembrane di-heme cytochromes, Chain C"/>
    <property type="match status" value="1"/>
</dbReference>
<evidence type="ECO:0000259" key="14">
    <source>
        <dbReference type="Pfam" id="PF02665"/>
    </source>
</evidence>
<dbReference type="InterPro" id="IPR036197">
    <property type="entry name" value="NarG-like_sf"/>
</dbReference>
<feature type="transmembrane region" description="Helical" evidence="13">
    <location>
        <begin position="184"/>
        <end position="202"/>
    </location>
</feature>
<evidence type="ECO:0000256" key="5">
    <source>
        <dbReference type="ARBA" id="ARBA00022692"/>
    </source>
</evidence>
<keyword evidence="8 13" id="KW-1133">Transmembrane helix</keyword>
<keyword evidence="12 13" id="KW-0472">Membrane</keyword>
<evidence type="ECO:0000256" key="11">
    <source>
        <dbReference type="ARBA" id="ARBA00023063"/>
    </source>
</evidence>
<evidence type="ECO:0000256" key="4">
    <source>
        <dbReference type="ARBA" id="ARBA00022617"/>
    </source>
</evidence>
<evidence type="ECO:0000313" key="16">
    <source>
        <dbReference type="Proteomes" id="UP001500359"/>
    </source>
</evidence>
<keyword evidence="2" id="KW-0813">Transport</keyword>
<evidence type="ECO:0000256" key="8">
    <source>
        <dbReference type="ARBA" id="ARBA00022989"/>
    </source>
</evidence>